<dbReference type="OrthoDB" id="1303672at2759"/>
<accession>A0A1S3YES3</accession>
<dbReference type="OMA" id="WESKMND"/>
<protein>
    <recommendedName>
        <fullName evidence="1">Reverse transcriptase domain-containing protein</fullName>
    </recommendedName>
</protein>
<dbReference type="InterPro" id="IPR052343">
    <property type="entry name" value="Retrotransposon-Effector_Assoc"/>
</dbReference>
<feature type="domain" description="Reverse transcriptase" evidence="1">
    <location>
        <begin position="248"/>
        <end position="334"/>
    </location>
</feature>
<organism evidence="2">
    <name type="scientific">Nicotiana tabacum</name>
    <name type="common">Common tobacco</name>
    <dbReference type="NCBI Taxonomy" id="4097"/>
    <lineage>
        <taxon>Eukaryota</taxon>
        <taxon>Viridiplantae</taxon>
        <taxon>Streptophyta</taxon>
        <taxon>Embryophyta</taxon>
        <taxon>Tracheophyta</taxon>
        <taxon>Spermatophyta</taxon>
        <taxon>Magnoliopsida</taxon>
        <taxon>eudicotyledons</taxon>
        <taxon>Gunneridae</taxon>
        <taxon>Pentapetalae</taxon>
        <taxon>asterids</taxon>
        <taxon>lamiids</taxon>
        <taxon>Solanales</taxon>
        <taxon>Solanaceae</taxon>
        <taxon>Nicotianoideae</taxon>
        <taxon>Nicotianeae</taxon>
        <taxon>Nicotiana</taxon>
    </lineage>
</organism>
<name>A0A1S3YES3_TOBAC</name>
<proteinExistence type="predicted"/>
<dbReference type="Pfam" id="PF00078">
    <property type="entry name" value="RVT_1"/>
    <property type="match status" value="1"/>
</dbReference>
<dbReference type="AlphaFoldDB" id="A0A1S3YES3"/>
<dbReference type="STRING" id="4097.A0A1S3YES3"/>
<reference evidence="2" key="1">
    <citation type="submission" date="2025-08" db="UniProtKB">
        <authorList>
            <consortium name="RefSeq"/>
        </authorList>
    </citation>
    <scope>IDENTIFICATION</scope>
</reference>
<dbReference type="KEGG" id="nta:107775433"/>
<gene>
    <name evidence="2" type="primary">LOC107775433</name>
</gene>
<dbReference type="RefSeq" id="XP_016450649.1">
    <property type="nucleotide sequence ID" value="XM_016595163.1"/>
</dbReference>
<dbReference type="PANTHER" id="PTHR46890">
    <property type="entry name" value="NON-LTR RETROLELEMENT REVERSE TRANSCRIPTASE-LIKE PROTEIN-RELATED"/>
    <property type="match status" value="1"/>
</dbReference>
<dbReference type="InterPro" id="IPR000477">
    <property type="entry name" value="RT_dom"/>
</dbReference>
<dbReference type="SUPFAM" id="SSF56672">
    <property type="entry name" value="DNA/RNA polymerases"/>
    <property type="match status" value="1"/>
</dbReference>
<dbReference type="PaxDb" id="4097-A0A1S3YES3"/>
<dbReference type="PANTHER" id="PTHR46890:SF28">
    <property type="entry name" value="REVERSE TRANSCRIPTASE DOMAIN-CONTAINING PROTEIN"/>
    <property type="match status" value="1"/>
</dbReference>
<evidence type="ECO:0000313" key="2">
    <source>
        <dbReference type="RefSeq" id="XP_016450649.1"/>
    </source>
</evidence>
<dbReference type="InterPro" id="IPR043502">
    <property type="entry name" value="DNA/RNA_pol_sf"/>
</dbReference>
<sequence length="335" mass="39593">MNLVEEVWSSNIRGNALWKLQQKLKKLSKRLTQWSKEEIGNVHEQVKLWESKMNDLEELDLQYNFNSSREELNKGQAEYIKWMTMQDSILKQKANIKWFEEGDSNNKYFHSLIREKRRRLQLHKIKYHRDRWVEGDDDIAKATIRHFHKRFNITHQFKDILDCIPRIITDDDNTLLTAMPNMEEIRYAVFDMGANSAASPDGFNDTFFQKCWDIIKDDITNFVQEIFNGKRLTKFFSQTCLVLIPKVKSPNSFSELRPISLSNFTAKIIFKILARRLNPILHKIISENQNRFVKGRSITENILLAQEITQNIKNKNCGGNVIIKLDMEKAYDRMS</sequence>
<evidence type="ECO:0000259" key="1">
    <source>
        <dbReference type="Pfam" id="PF00078"/>
    </source>
</evidence>